<reference evidence="2" key="1">
    <citation type="submission" date="2023-08" db="EMBL/GenBank/DDBJ databases">
        <authorList>
            <person name="Chen Y."/>
            <person name="Shah S."/>
            <person name="Dougan E. K."/>
            <person name="Thang M."/>
            <person name="Chan C."/>
        </authorList>
    </citation>
    <scope>NUCLEOTIDE SEQUENCE</scope>
</reference>
<gene>
    <name evidence="2" type="ORF">EVOR1521_LOCUS26491</name>
</gene>
<accession>A0AA36NIT5</accession>
<keyword evidence="3" id="KW-1185">Reference proteome</keyword>
<organism evidence="2 3">
    <name type="scientific">Effrenium voratum</name>
    <dbReference type="NCBI Taxonomy" id="2562239"/>
    <lineage>
        <taxon>Eukaryota</taxon>
        <taxon>Sar</taxon>
        <taxon>Alveolata</taxon>
        <taxon>Dinophyceae</taxon>
        <taxon>Suessiales</taxon>
        <taxon>Symbiodiniaceae</taxon>
        <taxon>Effrenium</taxon>
    </lineage>
</organism>
<comment type="caution">
    <text evidence="2">The sequence shown here is derived from an EMBL/GenBank/DDBJ whole genome shotgun (WGS) entry which is preliminary data.</text>
</comment>
<dbReference type="Proteomes" id="UP001178507">
    <property type="component" value="Unassembled WGS sequence"/>
</dbReference>
<proteinExistence type="predicted"/>
<evidence type="ECO:0000313" key="3">
    <source>
        <dbReference type="Proteomes" id="UP001178507"/>
    </source>
</evidence>
<evidence type="ECO:0000313" key="2">
    <source>
        <dbReference type="EMBL" id="CAJ1403928.1"/>
    </source>
</evidence>
<dbReference type="EMBL" id="CAUJNA010003516">
    <property type="protein sequence ID" value="CAJ1403928.1"/>
    <property type="molecule type" value="Genomic_DNA"/>
</dbReference>
<protein>
    <submittedName>
        <fullName evidence="2">Uncharacterized protein</fullName>
    </submittedName>
</protein>
<keyword evidence="1" id="KW-0732">Signal</keyword>
<dbReference type="AlphaFoldDB" id="A0AA36NIT5"/>
<evidence type="ECO:0000256" key="1">
    <source>
        <dbReference type="SAM" id="SignalP"/>
    </source>
</evidence>
<sequence>MARLFSVVVLAAVCYWAYEGCFARIAGTRLEEPPATEEVEAPAAAAWLRAARRTAEGKKDSGAHWEAAWEMTEAWWLRPVAFSVTALFTLVAIIQQLPGAYLRAIIPKARTEKVLPLEAGPSKELQVAKCLRALQRMELPVFGTSAAWSEKLQGTVVSVNPRPGALEDWEQRVEPVQQSLEEVLEQPVVVHLLRQSQEKSGASESWELLVTEPRKVEEGYMNTLLSFGAVVGAAQLVSSLRVGAPLAPVLLLLLLAEAAKSATARAQDTELGARTWVPCPQLGALGLFSASGASPSRGAQLRLALSGPAALAALALLLSAWDWAPSWTIDVHNTMGLGMLTGLQGECHATAFIARQALLMAGLALLPQSPEGKAAWAALVGRETANKMAEAAGYLYPLCGVLAMWGGAGPMVLSLPFTWALLLTNLQPSETPPPLEEATEVPWELQTAAAALLLSAPLAVLPGVFL</sequence>
<feature type="signal peptide" evidence="1">
    <location>
        <begin position="1"/>
        <end position="23"/>
    </location>
</feature>
<feature type="chain" id="PRO_5041406529" evidence="1">
    <location>
        <begin position="24"/>
        <end position="466"/>
    </location>
</feature>
<name>A0AA36NIT5_9DINO</name>